<dbReference type="SMART" id="SM00178">
    <property type="entry name" value="SAR"/>
    <property type="match status" value="1"/>
</dbReference>
<dbReference type="Pfam" id="PF00025">
    <property type="entry name" value="Arf"/>
    <property type="match status" value="1"/>
</dbReference>
<keyword evidence="2 3" id="KW-0342">GTP-binding</keyword>
<sequence>MFCCAGKRKSKYDPATIAFFGLDGAGKSTFLASILGNSCKDVMPTMGFVNERITLQQLDLTIYDLGGGERIRGYWDNYMANLFGGVFFVDSSSAQEREEELLAAFQSVIDAKFMRGKPILIVANKQDEPACLSGGQVFALLGADKRDDAIIGIKEQISLSSDDEGPSIPHMNTLDWLMDEIRRNYAELDARVEVELAEYEEMLRQKKLEKIERVRRLKEEDALRAEAVEPQADSAEGEEEEVKEYAKPEPLAAVVMEPIVEEDRVPRPLTQPIPPSLPQMATPAPRLSMLSGVVDRTPGAGAPDEVEETPAFNVPNALL</sequence>
<evidence type="ECO:0000256" key="5">
    <source>
        <dbReference type="SAM" id="Coils"/>
    </source>
</evidence>
<dbReference type="GO" id="GO:0046872">
    <property type="term" value="F:metal ion binding"/>
    <property type="evidence" value="ECO:0007669"/>
    <property type="project" value="UniProtKB-KW"/>
</dbReference>
<dbReference type="PANTHER" id="PTHR46090">
    <property type="entry name" value="ADP-RIBOSYLATION FACTOR-LIKE PROTEIN 13B"/>
    <property type="match status" value="1"/>
</dbReference>
<evidence type="ECO:0000256" key="4">
    <source>
        <dbReference type="PIRSR" id="PIRSR606689-2"/>
    </source>
</evidence>
<dbReference type="AlphaFoldDB" id="A0A8J6E1I7"/>
<dbReference type="OrthoDB" id="14717at2759"/>
<organism evidence="7 8">
    <name type="scientific">Carpediemonas membranifera</name>
    <dbReference type="NCBI Taxonomy" id="201153"/>
    <lineage>
        <taxon>Eukaryota</taxon>
        <taxon>Metamonada</taxon>
        <taxon>Carpediemonas-like organisms</taxon>
        <taxon>Carpediemonas</taxon>
    </lineage>
</organism>
<dbReference type="InterPro" id="IPR006689">
    <property type="entry name" value="Small_GTPase_ARF/SAR"/>
</dbReference>
<name>A0A8J6E1I7_9EUKA</name>
<dbReference type="Gene3D" id="3.40.50.300">
    <property type="entry name" value="P-loop containing nucleotide triphosphate hydrolases"/>
    <property type="match status" value="1"/>
</dbReference>
<dbReference type="PROSITE" id="PS51417">
    <property type="entry name" value="ARF"/>
    <property type="match status" value="1"/>
</dbReference>
<protein>
    <submittedName>
        <fullName evidence="7">Small GTPase superfamily ARF/SAR type</fullName>
    </submittedName>
</protein>
<dbReference type="GO" id="GO:0005525">
    <property type="term" value="F:GTP binding"/>
    <property type="evidence" value="ECO:0007669"/>
    <property type="project" value="UniProtKB-KW"/>
</dbReference>
<feature type="binding site" evidence="3">
    <location>
        <position position="67"/>
    </location>
    <ligand>
        <name>GTP</name>
        <dbReference type="ChEBI" id="CHEBI:37565"/>
    </ligand>
</feature>
<dbReference type="EMBL" id="JAHDYR010000025">
    <property type="protein sequence ID" value="KAG9393116.1"/>
    <property type="molecule type" value="Genomic_DNA"/>
</dbReference>
<reference evidence="7" key="1">
    <citation type="submission" date="2021-05" db="EMBL/GenBank/DDBJ databases">
        <title>A free-living protist that lacks canonical eukaryotic 1 DNA replication and segregation systems.</title>
        <authorList>
            <person name="Salas-Leiva D.E."/>
            <person name="Tromer E.C."/>
            <person name="Curtis B.A."/>
            <person name="Jerlstrom-Hultqvist J."/>
            <person name="Kolisko M."/>
            <person name="Yi Z."/>
            <person name="Salas-Leiva J.S."/>
            <person name="Gallot-Lavallee L."/>
            <person name="Kops G.J.P.L."/>
            <person name="Archibald J.M."/>
            <person name="Simpson A.G.B."/>
            <person name="Roger A.J."/>
        </authorList>
    </citation>
    <scope>NUCLEOTIDE SEQUENCE</scope>
    <source>
        <strain evidence="7">BICM</strain>
    </source>
</reference>
<accession>A0A8J6E1I7</accession>
<feature type="region of interest" description="Disordered" evidence="6">
    <location>
        <begin position="225"/>
        <end position="248"/>
    </location>
</feature>
<evidence type="ECO:0000313" key="8">
    <source>
        <dbReference type="Proteomes" id="UP000717585"/>
    </source>
</evidence>
<dbReference type="SUPFAM" id="SSF52540">
    <property type="entry name" value="P-loop containing nucleoside triphosphate hydrolases"/>
    <property type="match status" value="1"/>
</dbReference>
<feature type="binding site" evidence="4">
    <location>
        <position position="28"/>
    </location>
    <ligand>
        <name>Mg(2+)</name>
        <dbReference type="ChEBI" id="CHEBI:18420"/>
    </ligand>
</feature>
<dbReference type="InterPro" id="IPR027417">
    <property type="entry name" value="P-loop_NTPase"/>
</dbReference>
<proteinExistence type="predicted"/>
<feature type="binding site" evidence="3">
    <location>
        <begin position="124"/>
        <end position="127"/>
    </location>
    <ligand>
        <name>GTP</name>
        <dbReference type="ChEBI" id="CHEBI:37565"/>
    </ligand>
</feature>
<keyword evidence="4" id="KW-0479">Metal-binding</keyword>
<keyword evidence="5" id="KW-0175">Coiled coil</keyword>
<evidence type="ECO:0000256" key="1">
    <source>
        <dbReference type="ARBA" id="ARBA00022741"/>
    </source>
</evidence>
<dbReference type="Proteomes" id="UP000717585">
    <property type="component" value="Unassembled WGS sequence"/>
</dbReference>
<keyword evidence="8" id="KW-1185">Reference proteome</keyword>
<evidence type="ECO:0000256" key="2">
    <source>
        <dbReference type="ARBA" id="ARBA00023134"/>
    </source>
</evidence>
<dbReference type="InterPro" id="IPR051995">
    <property type="entry name" value="Ciliary_GTPase"/>
</dbReference>
<keyword evidence="1 3" id="KW-0547">Nucleotide-binding</keyword>
<dbReference type="PRINTS" id="PR00328">
    <property type="entry name" value="SAR1GTPBP"/>
</dbReference>
<evidence type="ECO:0000313" key="7">
    <source>
        <dbReference type="EMBL" id="KAG9393116.1"/>
    </source>
</evidence>
<dbReference type="SMART" id="SM00177">
    <property type="entry name" value="ARF"/>
    <property type="match status" value="1"/>
</dbReference>
<feature type="region of interest" description="Disordered" evidence="6">
    <location>
        <begin position="291"/>
        <end position="319"/>
    </location>
</feature>
<evidence type="ECO:0000256" key="3">
    <source>
        <dbReference type="PIRSR" id="PIRSR606689-1"/>
    </source>
</evidence>
<dbReference type="GO" id="GO:0003924">
    <property type="term" value="F:GTPase activity"/>
    <property type="evidence" value="ECO:0007669"/>
    <property type="project" value="InterPro"/>
</dbReference>
<feature type="coiled-coil region" evidence="5">
    <location>
        <begin position="178"/>
        <end position="220"/>
    </location>
</feature>
<keyword evidence="4" id="KW-0460">Magnesium</keyword>
<evidence type="ECO:0000256" key="6">
    <source>
        <dbReference type="SAM" id="MobiDB-lite"/>
    </source>
</evidence>
<feature type="binding site" evidence="3">
    <location>
        <begin position="21"/>
        <end position="28"/>
    </location>
    <ligand>
        <name>GTP</name>
        <dbReference type="ChEBI" id="CHEBI:37565"/>
    </ligand>
</feature>
<comment type="caution">
    <text evidence="7">The sequence shown here is derived from an EMBL/GenBank/DDBJ whole genome shotgun (WGS) entry which is preliminary data.</text>
</comment>
<feature type="binding site" evidence="4">
    <location>
        <position position="45"/>
    </location>
    <ligand>
        <name>Mg(2+)</name>
        <dbReference type="ChEBI" id="CHEBI:18420"/>
    </ligand>
</feature>
<gene>
    <name evidence="7" type="ORF">J8273_3245</name>
</gene>
<dbReference type="PANTHER" id="PTHR46090:SF2">
    <property type="entry name" value="ADP-RIBOSYLATION FACTOR-LIKE PROTEIN 13B"/>
    <property type="match status" value="1"/>
</dbReference>